<proteinExistence type="predicted"/>
<dbReference type="Proteomes" id="UP001268864">
    <property type="component" value="Unassembled WGS sequence"/>
</dbReference>
<comment type="caution">
    <text evidence="2">The sequence shown here is derived from an EMBL/GenBank/DDBJ whole genome shotgun (WGS) entry which is preliminary data.</text>
</comment>
<dbReference type="PROSITE" id="PS51257">
    <property type="entry name" value="PROKAR_LIPOPROTEIN"/>
    <property type="match status" value="1"/>
</dbReference>
<reference evidence="2 3" key="1">
    <citation type="submission" date="2022-06" db="EMBL/GenBank/DDBJ databases">
        <title>Halomicroarcula sp. a new haloarchaeum isolate from saline soil.</title>
        <authorList>
            <person name="Strakova D."/>
            <person name="Galisteo C."/>
            <person name="Sanchez-Porro C."/>
            <person name="Ventosa A."/>
        </authorList>
    </citation>
    <scope>NUCLEOTIDE SEQUENCE [LARGE SCALE GENOMIC DNA]</scope>
    <source>
        <strain evidence="2 3">S3CR25-11</strain>
    </source>
</reference>
<feature type="compositionally biased region" description="Low complexity" evidence="1">
    <location>
        <begin position="30"/>
        <end position="48"/>
    </location>
</feature>
<evidence type="ECO:0000313" key="3">
    <source>
        <dbReference type="Proteomes" id="UP001268864"/>
    </source>
</evidence>
<dbReference type="RefSeq" id="WP_310900303.1">
    <property type="nucleotide sequence ID" value="NZ_JAMQOS010000003.1"/>
</dbReference>
<keyword evidence="3" id="KW-1185">Reference proteome</keyword>
<organism evidence="2 3">
    <name type="scientific">Haloarcula onubensis</name>
    <dbReference type="NCBI Taxonomy" id="2950539"/>
    <lineage>
        <taxon>Archaea</taxon>
        <taxon>Methanobacteriati</taxon>
        <taxon>Methanobacteriota</taxon>
        <taxon>Stenosarchaea group</taxon>
        <taxon>Halobacteria</taxon>
        <taxon>Halobacteriales</taxon>
        <taxon>Haloarculaceae</taxon>
        <taxon>Haloarcula</taxon>
    </lineage>
</organism>
<sequence>MDFSRRELLGLVAVSALAGCSSGDDGDSGDGPTETTGTPPATADGSAGTSLAGSCASNFGDTLQPYDVGDRGMVAAFGYPMGGEVTSEQDEDDSHVTGFGYGRGDVSPLHTMTVSETGPTGEPADATEAYSFDDRFESGTVTTYDGRERPVAIRRADESVTYIVHVERSDGVYVFSVQTSAGEGEPCPDVYESVTRRVTGSFEPVA</sequence>
<dbReference type="EMBL" id="JAMQOS010000003">
    <property type="protein sequence ID" value="MDS0282472.1"/>
    <property type="molecule type" value="Genomic_DNA"/>
</dbReference>
<accession>A0ABU2FQD6</accession>
<protein>
    <recommendedName>
        <fullName evidence="4">Lipoprotein</fullName>
    </recommendedName>
</protein>
<feature type="region of interest" description="Disordered" evidence="1">
    <location>
        <begin position="20"/>
        <end position="51"/>
    </location>
</feature>
<evidence type="ECO:0008006" key="4">
    <source>
        <dbReference type="Google" id="ProtNLM"/>
    </source>
</evidence>
<gene>
    <name evidence="2" type="ORF">NDI86_10085</name>
</gene>
<evidence type="ECO:0000256" key="1">
    <source>
        <dbReference type="SAM" id="MobiDB-lite"/>
    </source>
</evidence>
<evidence type="ECO:0000313" key="2">
    <source>
        <dbReference type="EMBL" id="MDS0282472.1"/>
    </source>
</evidence>
<name>A0ABU2FQD6_9EURY</name>